<evidence type="ECO:0000256" key="1">
    <source>
        <dbReference type="SAM" id="Phobius"/>
    </source>
</evidence>
<dbReference type="EMBL" id="JACBYW010000003">
    <property type="protein sequence ID" value="NYH78443.1"/>
    <property type="molecule type" value="Genomic_DNA"/>
</dbReference>
<organism evidence="2 3">
    <name type="scientific">Actinopolyspora biskrensis</name>
    <dbReference type="NCBI Taxonomy" id="1470178"/>
    <lineage>
        <taxon>Bacteria</taxon>
        <taxon>Bacillati</taxon>
        <taxon>Actinomycetota</taxon>
        <taxon>Actinomycetes</taxon>
        <taxon>Actinopolysporales</taxon>
        <taxon>Actinopolysporaceae</taxon>
        <taxon>Actinopolyspora</taxon>
    </lineage>
</organism>
<protein>
    <submittedName>
        <fullName evidence="2">Uncharacterized protein</fullName>
    </submittedName>
</protein>
<sequence length="328" mass="33908">MNDHDVADDDPERPGTVAPGAVGTAALLGFNLVLLVRALRRITQQDVFGTVAASAQPGAGEVLFRILLYCFAAAVAVGHLWFTARAMRLCGLGRPGPTLLVGVGVSAVLIPLAGVLLRSLVGPNPVVLAEVLVYPLAAAAGHALVARFAPRVSEAPRAPLRASTGAVVSAVMLGVNFVLVVWAVLRFGGLAVLGMAMSPQQESWTLVVSLYCVVAAVLVVQAWFLVRMMRLSGITRPVPMLLLAVGVSAALGTLVGMALWALWKQQELRIGYGFDVVLFALLGAAGFGVTARLARRTGVLAVLAAVAPVVILGGVLPPLVLRSGVLAG</sequence>
<dbReference type="Proteomes" id="UP000548304">
    <property type="component" value="Unassembled WGS sequence"/>
</dbReference>
<feature type="transmembrane region" description="Helical" evidence="1">
    <location>
        <begin position="162"/>
        <end position="184"/>
    </location>
</feature>
<feature type="transmembrane region" description="Helical" evidence="1">
    <location>
        <begin position="204"/>
        <end position="226"/>
    </location>
</feature>
<evidence type="ECO:0000313" key="3">
    <source>
        <dbReference type="Proteomes" id="UP000548304"/>
    </source>
</evidence>
<keyword evidence="3" id="KW-1185">Reference proteome</keyword>
<proteinExistence type="predicted"/>
<keyword evidence="1" id="KW-0472">Membrane</keyword>
<gene>
    <name evidence="2" type="ORF">FHR84_001768</name>
</gene>
<name>A0A852Z8I1_9ACTN</name>
<keyword evidence="1" id="KW-1133">Transmembrane helix</keyword>
<keyword evidence="1" id="KW-0812">Transmembrane</keyword>
<feature type="transmembrane region" description="Helical" evidence="1">
    <location>
        <begin position="99"/>
        <end position="120"/>
    </location>
</feature>
<dbReference type="AlphaFoldDB" id="A0A852Z8I1"/>
<feature type="transmembrane region" description="Helical" evidence="1">
    <location>
        <begin position="298"/>
        <end position="320"/>
    </location>
</feature>
<reference evidence="2 3" key="1">
    <citation type="submission" date="2020-07" db="EMBL/GenBank/DDBJ databases">
        <title>Genomic Encyclopedia of Type Strains, Phase III (KMG-III): the genomes of soil and plant-associated and newly described type strains.</title>
        <authorList>
            <person name="Whitman W."/>
        </authorList>
    </citation>
    <scope>NUCLEOTIDE SEQUENCE [LARGE SCALE GENOMIC DNA]</scope>
    <source>
        <strain evidence="2 3">CECT 8576</strain>
    </source>
</reference>
<dbReference type="RefSeq" id="WP_179534970.1">
    <property type="nucleotide sequence ID" value="NZ_JACBYW010000003.1"/>
</dbReference>
<feature type="transmembrane region" description="Helical" evidence="1">
    <location>
        <begin position="269"/>
        <end position="291"/>
    </location>
</feature>
<accession>A0A852Z8I1</accession>
<feature type="transmembrane region" description="Helical" evidence="1">
    <location>
        <begin position="238"/>
        <end position="263"/>
    </location>
</feature>
<feature type="transmembrane region" description="Helical" evidence="1">
    <location>
        <begin position="66"/>
        <end position="87"/>
    </location>
</feature>
<evidence type="ECO:0000313" key="2">
    <source>
        <dbReference type="EMBL" id="NYH78443.1"/>
    </source>
</evidence>
<comment type="caution">
    <text evidence="2">The sequence shown here is derived from an EMBL/GenBank/DDBJ whole genome shotgun (WGS) entry which is preliminary data.</text>
</comment>